<dbReference type="RefSeq" id="XP_003644876.1">
    <property type="nucleotide sequence ID" value="XM_003644828.1"/>
</dbReference>
<feature type="transmembrane region" description="Helical" evidence="8">
    <location>
        <begin position="442"/>
        <end position="459"/>
    </location>
</feature>
<feature type="region of interest" description="Disordered" evidence="7">
    <location>
        <begin position="310"/>
        <end position="344"/>
    </location>
</feature>
<dbReference type="InParanoid" id="G8JQ57"/>
<feature type="transmembrane region" description="Helical" evidence="8">
    <location>
        <begin position="191"/>
        <end position="213"/>
    </location>
</feature>
<feature type="transmembrane region" description="Helical" evidence="8">
    <location>
        <begin position="480"/>
        <end position="504"/>
    </location>
</feature>
<dbReference type="PANTHER" id="PTHR48020:SF12">
    <property type="entry name" value="PROTON MYO-INOSITOL COTRANSPORTER"/>
    <property type="match status" value="1"/>
</dbReference>
<dbReference type="PANTHER" id="PTHR48020">
    <property type="entry name" value="PROTON MYO-INOSITOL COTRANSPORTER"/>
    <property type="match status" value="1"/>
</dbReference>
<accession>G8JQ57</accession>
<keyword evidence="6 8" id="KW-0472">Membrane</keyword>
<feature type="transmembrane region" description="Helical" evidence="8">
    <location>
        <begin position="219"/>
        <end position="241"/>
    </location>
</feature>
<feature type="domain" description="Major facilitator superfamily (MFS) profile" evidence="9">
    <location>
        <begin position="63"/>
        <end position="532"/>
    </location>
</feature>
<reference evidence="11" key="1">
    <citation type="journal article" date="2012" name="G3 (Bethesda)">
        <title>Pichia sorbitophila, an interspecies yeast hybrid reveals early steps of genome resolution following polyploidization.</title>
        <authorList>
            <person name="Leh Louis V."/>
            <person name="Despons L."/>
            <person name="Friedrich A."/>
            <person name="Martin T."/>
            <person name="Durrens P."/>
            <person name="Casaregola S."/>
            <person name="Neuveglise C."/>
            <person name="Fairhead C."/>
            <person name="Marck C."/>
            <person name="Cruz J.A."/>
            <person name="Straub M.L."/>
            <person name="Kugler V."/>
            <person name="Sacerdot C."/>
            <person name="Uzunov Z."/>
            <person name="Thierry A."/>
            <person name="Weiss S."/>
            <person name="Bleykasten C."/>
            <person name="De Montigny J."/>
            <person name="Jacques N."/>
            <person name="Jung P."/>
            <person name="Lemaire M."/>
            <person name="Mallet S."/>
            <person name="Morel G."/>
            <person name="Richard G.F."/>
            <person name="Sarkar A."/>
            <person name="Savel G."/>
            <person name="Schacherer J."/>
            <person name="Seret M.L."/>
            <person name="Talla E."/>
            <person name="Samson G."/>
            <person name="Jubin C."/>
            <person name="Poulain J."/>
            <person name="Vacherie B."/>
            <person name="Barbe V."/>
            <person name="Pelletier E."/>
            <person name="Sherman D.J."/>
            <person name="Westhof E."/>
            <person name="Weissenbach J."/>
            <person name="Baret P.V."/>
            <person name="Wincker P."/>
            <person name="Gaillardin C."/>
            <person name="Dujon B."/>
            <person name="Souciet J.L."/>
        </authorList>
    </citation>
    <scope>NUCLEOTIDE SEQUENCE [LARGE SCALE GENOMIC DNA]</scope>
    <source>
        <strain evidence="11">CBS 270.75 / DBVPG 7215 / KCTC 17166 / NRRL Y-17582</strain>
    </source>
</reference>
<evidence type="ECO:0000313" key="11">
    <source>
        <dbReference type="Proteomes" id="UP000006790"/>
    </source>
</evidence>
<dbReference type="OrthoDB" id="5290825at2759"/>
<keyword evidence="5 8" id="KW-1133">Transmembrane helix</keyword>
<dbReference type="GO" id="GO:0005366">
    <property type="term" value="F:myo-inositol:proton symporter activity"/>
    <property type="evidence" value="ECO:0007669"/>
    <property type="project" value="TreeGrafter"/>
</dbReference>
<evidence type="ECO:0000256" key="4">
    <source>
        <dbReference type="ARBA" id="ARBA00022692"/>
    </source>
</evidence>
<evidence type="ECO:0000256" key="3">
    <source>
        <dbReference type="ARBA" id="ARBA00022448"/>
    </source>
</evidence>
<dbReference type="OMA" id="GFNAFMY"/>
<gene>
    <name evidence="10" type="ordered locus">Ecym_2317</name>
</gene>
<feature type="transmembrane region" description="Helical" evidence="8">
    <location>
        <begin position="389"/>
        <end position="409"/>
    </location>
</feature>
<feature type="transmembrane region" description="Helical" evidence="8">
    <location>
        <begin position="62"/>
        <end position="85"/>
    </location>
</feature>
<feature type="transmembrane region" description="Helical" evidence="8">
    <location>
        <begin position="510"/>
        <end position="528"/>
    </location>
</feature>
<evidence type="ECO:0000256" key="8">
    <source>
        <dbReference type="SAM" id="Phobius"/>
    </source>
</evidence>
<protein>
    <recommendedName>
        <fullName evidence="9">Major facilitator superfamily (MFS) profile domain-containing protein</fullName>
    </recommendedName>
</protein>
<feature type="transmembrane region" description="Helical" evidence="8">
    <location>
        <begin position="162"/>
        <end position="179"/>
    </location>
</feature>
<dbReference type="GeneID" id="11473058"/>
<comment type="subcellular location">
    <subcellularLocation>
        <location evidence="1">Membrane</location>
        <topology evidence="1">Multi-pass membrane protein</topology>
    </subcellularLocation>
</comment>
<dbReference type="AlphaFoldDB" id="G8JQ57"/>
<feature type="compositionally biased region" description="Basic and acidic residues" evidence="7">
    <location>
        <begin position="331"/>
        <end position="344"/>
    </location>
</feature>
<dbReference type="HOGENOM" id="CLU_001265_30_5_1"/>
<dbReference type="InterPro" id="IPR036259">
    <property type="entry name" value="MFS_trans_sf"/>
</dbReference>
<dbReference type="KEGG" id="erc:Ecym_2317"/>
<dbReference type="Pfam" id="PF00083">
    <property type="entry name" value="Sugar_tr"/>
    <property type="match status" value="2"/>
</dbReference>
<sequence>MSLDTIRNAFERNIAGTTTLDEELERAGNSYVHDSSHCSVFTDTTSDDIDHVATSVSCRTGVAYGAAIASGLVIGYQIGVIAAVFISLKAEHLGLQVLSDFTREVVTSVTCIGCVVGSVCWYFLTDRYGRKPILLSSGFVIVFSSVIMALSNSLEVLVCGRLISGVAVGVAAQCTPAYWGEISPASLRGSIMASQTVALAGAQVIAYLISVYFMSKDVAWRYLFGIGVVPAMILLLFLAFIPESPKWLVMKARINDAEVTIRKLYPHASTHQVQVKVKKLVHGLAKLRSSEDETEPLIERRGSRRSCIPKQYSGASVNYPTDANTMNTRPFSEESSHGRKRQHDMEARTKRALTMACILMFLQQILGINAFMCYSPVIFAKMGAKSPWIPSLFVAITKFTFACISIKYTDKVGKRMMLLCTTAITTISLVMCHIGIENGTFGLIVTAMLICIASYASAMETIPWSSVEFLPLNRRSFGSVCISCTNWLTNSIVCISFLTVTNYIGCAKSALIFAFFSILNWIFVYNRYPEIKGLTLEEIGTIFEDGIDVNYIYRNYH</sequence>
<dbReference type="InterPro" id="IPR020846">
    <property type="entry name" value="MFS_dom"/>
</dbReference>
<feature type="transmembrane region" description="Helical" evidence="8">
    <location>
        <begin position="105"/>
        <end position="124"/>
    </location>
</feature>
<evidence type="ECO:0000259" key="9">
    <source>
        <dbReference type="PROSITE" id="PS50850"/>
    </source>
</evidence>
<dbReference type="InterPro" id="IPR005828">
    <property type="entry name" value="MFS_sugar_transport-like"/>
</dbReference>
<proteinExistence type="inferred from homology"/>
<evidence type="ECO:0000256" key="1">
    <source>
        <dbReference type="ARBA" id="ARBA00004141"/>
    </source>
</evidence>
<feature type="compositionally biased region" description="Polar residues" evidence="7">
    <location>
        <begin position="313"/>
        <end position="330"/>
    </location>
</feature>
<dbReference type="PROSITE" id="PS50850">
    <property type="entry name" value="MFS"/>
    <property type="match status" value="1"/>
</dbReference>
<dbReference type="EMBL" id="CP002498">
    <property type="protein sequence ID" value="AET38059.1"/>
    <property type="molecule type" value="Genomic_DNA"/>
</dbReference>
<dbReference type="InterPro" id="IPR005829">
    <property type="entry name" value="Sugar_transporter_CS"/>
</dbReference>
<name>G8JQ57_ERECY</name>
<dbReference type="Gene3D" id="1.20.1250.20">
    <property type="entry name" value="MFS general substrate transporter like domains"/>
    <property type="match status" value="1"/>
</dbReference>
<dbReference type="Proteomes" id="UP000006790">
    <property type="component" value="Chromosome 2"/>
</dbReference>
<evidence type="ECO:0000256" key="7">
    <source>
        <dbReference type="SAM" id="MobiDB-lite"/>
    </source>
</evidence>
<feature type="transmembrane region" description="Helical" evidence="8">
    <location>
        <begin position="133"/>
        <end position="150"/>
    </location>
</feature>
<evidence type="ECO:0000256" key="2">
    <source>
        <dbReference type="ARBA" id="ARBA00010992"/>
    </source>
</evidence>
<keyword evidence="3" id="KW-0813">Transport</keyword>
<dbReference type="InterPro" id="IPR003663">
    <property type="entry name" value="Sugar/inositol_transpt"/>
</dbReference>
<comment type="similarity">
    <text evidence="2">Belongs to the major facilitator superfamily. Sugar transporter (TC 2.A.1.1) family.</text>
</comment>
<keyword evidence="4 8" id="KW-0812">Transmembrane</keyword>
<dbReference type="PROSITE" id="PS00217">
    <property type="entry name" value="SUGAR_TRANSPORT_2"/>
    <property type="match status" value="1"/>
</dbReference>
<dbReference type="InterPro" id="IPR050814">
    <property type="entry name" value="Myo-inositol_Transporter"/>
</dbReference>
<dbReference type="PRINTS" id="PR00171">
    <property type="entry name" value="SUGRTRNSPORT"/>
</dbReference>
<keyword evidence="11" id="KW-1185">Reference proteome</keyword>
<organism evidence="10 11">
    <name type="scientific">Eremothecium cymbalariae (strain CBS 270.75 / DBVPG 7215 / KCTC 17166 / NRRL Y-17582)</name>
    <name type="common">Yeast</name>
    <dbReference type="NCBI Taxonomy" id="931890"/>
    <lineage>
        <taxon>Eukaryota</taxon>
        <taxon>Fungi</taxon>
        <taxon>Dikarya</taxon>
        <taxon>Ascomycota</taxon>
        <taxon>Saccharomycotina</taxon>
        <taxon>Saccharomycetes</taxon>
        <taxon>Saccharomycetales</taxon>
        <taxon>Saccharomycetaceae</taxon>
        <taxon>Eremothecium</taxon>
    </lineage>
</organism>
<dbReference type="SUPFAM" id="SSF103473">
    <property type="entry name" value="MFS general substrate transporter"/>
    <property type="match status" value="1"/>
</dbReference>
<evidence type="ECO:0000256" key="6">
    <source>
        <dbReference type="ARBA" id="ARBA00023136"/>
    </source>
</evidence>
<evidence type="ECO:0000313" key="10">
    <source>
        <dbReference type="EMBL" id="AET38059.1"/>
    </source>
</evidence>
<dbReference type="FunCoup" id="G8JQ57">
    <property type="interactions" value="1138"/>
</dbReference>
<dbReference type="eggNOG" id="KOG0254">
    <property type="taxonomic scope" value="Eukaryota"/>
</dbReference>
<evidence type="ECO:0000256" key="5">
    <source>
        <dbReference type="ARBA" id="ARBA00022989"/>
    </source>
</evidence>
<dbReference type="GO" id="GO:0016020">
    <property type="term" value="C:membrane"/>
    <property type="evidence" value="ECO:0007669"/>
    <property type="project" value="UniProtKB-SubCell"/>
</dbReference>
<feature type="transmembrane region" description="Helical" evidence="8">
    <location>
        <begin position="352"/>
        <end position="377"/>
    </location>
</feature>
<dbReference type="GO" id="GO:1904679">
    <property type="term" value="P:myo-inositol import across plasma membrane"/>
    <property type="evidence" value="ECO:0007669"/>
    <property type="project" value="TreeGrafter"/>
</dbReference>